<sequence>MAREQHEQHAAIPRYRRMNSKDKFNDTTDTGSFPIVRRKPPHAQKNNARRARMVSSVLVALLCALLGFGYVAQMRNTESSYESLTEDELVRVLDETSTQVDKLEQRRTELSSQLQSIQSAADKQEEAARIAAQNQTTNGILSGRLPATGKGITITVTQGKTHVDASTMFTLVEELRNAGAEVISFNSVRIVTSSYIKDTKSGLNVDGRTASSPYTIKAIGNPEDLQNAIQIAGGVGSRLKVQYNAKVVLKQQESVKIDEVRRSQTYKYAKTVE</sequence>
<dbReference type="Gene3D" id="3.30.70.1880">
    <property type="entry name" value="Protein of unknown function DUF881"/>
    <property type="match status" value="1"/>
</dbReference>
<keyword evidence="4" id="KW-0812">Transmembrane</keyword>
<dbReference type="Pfam" id="PF05949">
    <property type="entry name" value="DUF881"/>
    <property type="match status" value="1"/>
</dbReference>
<name>A0AB39UEH1_9BIFI</name>
<dbReference type="GO" id="GO:0005886">
    <property type="term" value="C:plasma membrane"/>
    <property type="evidence" value="ECO:0007669"/>
    <property type="project" value="TreeGrafter"/>
</dbReference>
<keyword evidence="4" id="KW-0472">Membrane</keyword>
<dbReference type="EMBL" id="CP129683">
    <property type="protein sequence ID" value="XDS50929.1"/>
    <property type="molecule type" value="Genomic_DNA"/>
</dbReference>
<evidence type="ECO:0000256" key="2">
    <source>
        <dbReference type="SAM" id="Coils"/>
    </source>
</evidence>
<dbReference type="EMBL" id="CP129675">
    <property type="protein sequence ID" value="XDS47436.1"/>
    <property type="molecule type" value="Genomic_DNA"/>
</dbReference>
<dbReference type="InterPro" id="IPR010273">
    <property type="entry name" value="DUF881"/>
</dbReference>
<keyword evidence="4" id="KW-1133">Transmembrane helix</keyword>
<organism evidence="5">
    <name type="scientific">Bifidobacterium fermentum</name>
    <dbReference type="NCBI Taxonomy" id="3059035"/>
    <lineage>
        <taxon>Bacteria</taxon>
        <taxon>Bacillati</taxon>
        <taxon>Actinomycetota</taxon>
        <taxon>Actinomycetes</taxon>
        <taxon>Bifidobacteriales</taxon>
        <taxon>Bifidobacteriaceae</taxon>
        <taxon>Bifidobacterium</taxon>
    </lineage>
</organism>
<evidence type="ECO:0000313" key="5">
    <source>
        <dbReference type="EMBL" id="XDS47436.1"/>
    </source>
</evidence>
<dbReference type="KEGG" id="bfk:QN062_01660"/>
<protein>
    <submittedName>
        <fullName evidence="5">DUF881 domain-containing protein</fullName>
    </submittedName>
</protein>
<dbReference type="RefSeq" id="WP_369341891.1">
    <property type="nucleotide sequence ID" value="NZ_CP129675.1"/>
</dbReference>
<dbReference type="PANTHER" id="PTHR37313:SF2">
    <property type="entry name" value="UPF0749 PROTEIN YLXX"/>
    <property type="match status" value="1"/>
</dbReference>
<evidence type="ECO:0000256" key="4">
    <source>
        <dbReference type="SAM" id="Phobius"/>
    </source>
</evidence>
<proteinExistence type="inferred from homology"/>
<evidence type="ECO:0000256" key="3">
    <source>
        <dbReference type="SAM" id="MobiDB-lite"/>
    </source>
</evidence>
<feature type="region of interest" description="Disordered" evidence="3">
    <location>
        <begin position="1"/>
        <end position="49"/>
    </location>
</feature>
<accession>A0AB39UEH1</accession>
<feature type="coiled-coil region" evidence="2">
    <location>
        <begin position="86"/>
        <end position="127"/>
    </location>
</feature>
<dbReference type="EMBL" id="CP129682">
    <property type="protein sequence ID" value="XDS47853.1"/>
    <property type="molecule type" value="Genomic_DNA"/>
</dbReference>
<reference evidence="5" key="1">
    <citation type="submission" date="2023-07" db="EMBL/GenBank/DDBJ databases">
        <title>Bifidobacterium aquikefiriaerophilum sp. nov. and Bifidobacterium eccum sp. nov., isolated from water kefir.</title>
        <authorList>
            <person name="Breselge S."/>
            <person name="Bellassi P."/>
            <person name="Barcenilla C."/>
            <person name="Alvarez-Ordonez A."/>
            <person name="Morelli L."/>
            <person name="Cotter P.D."/>
        </authorList>
    </citation>
    <scope>NUCLEOTIDE SEQUENCE</scope>
    <source>
        <strain evidence="7">WK012_4_13</strain>
        <strain evidence="6">WK013_4_14</strain>
        <strain evidence="5">WK048_4_13</strain>
    </source>
</reference>
<keyword evidence="2" id="KW-0175">Coiled coil</keyword>
<evidence type="ECO:0000313" key="6">
    <source>
        <dbReference type="EMBL" id="XDS47853.1"/>
    </source>
</evidence>
<gene>
    <name evidence="7" type="ORF">QN062_01660</name>
    <name evidence="6" type="ORF">QN216_05665</name>
    <name evidence="5" type="ORF">QN217_04780</name>
</gene>
<evidence type="ECO:0000313" key="7">
    <source>
        <dbReference type="EMBL" id="XDS50929.1"/>
    </source>
</evidence>
<dbReference type="AlphaFoldDB" id="A0AB39UEH1"/>
<feature type="compositionally biased region" description="Basic residues" evidence="3">
    <location>
        <begin position="36"/>
        <end position="49"/>
    </location>
</feature>
<comment type="similarity">
    <text evidence="1">Belongs to the UPF0749 family.</text>
</comment>
<dbReference type="PANTHER" id="PTHR37313">
    <property type="entry name" value="UPF0749 PROTEIN RV1825"/>
    <property type="match status" value="1"/>
</dbReference>
<feature type="transmembrane region" description="Helical" evidence="4">
    <location>
        <begin position="53"/>
        <end position="72"/>
    </location>
</feature>
<evidence type="ECO:0000256" key="1">
    <source>
        <dbReference type="ARBA" id="ARBA00009108"/>
    </source>
</evidence>